<reference evidence="2" key="2">
    <citation type="journal article" date="2019" name="IMA Fungus">
        <title>Genome sequencing and comparison of five Tilletia species to identify candidate genes for the detection of regulated species infecting wheat.</title>
        <authorList>
            <person name="Nguyen H.D.T."/>
            <person name="Sultana T."/>
            <person name="Kesanakurti P."/>
            <person name="Hambleton S."/>
        </authorList>
    </citation>
    <scope>NUCLEOTIDE SEQUENCE</scope>
    <source>
        <strain evidence="2">DAOMC 236416</strain>
    </source>
</reference>
<evidence type="ECO:0000313" key="3">
    <source>
        <dbReference type="Proteomes" id="UP000077521"/>
    </source>
</evidence>
<evidence type="ECO:0000313" key="2">
    <source>
        <dbReference type="EMBL" id="KAE8240500.1"/>
    </source>
</evidence>
<sequence length="222" mass="23956">MVPSGTRNSDNNKYQHQPAPITMTMTTTEYSHSNTSIDSIRDPLILGNASEFRSLRCFLIASHTKRSTATTISKAAVASQHQVPTPHCDDATANHDTVNDIGLASSPQLEADPEQARTHTGRPQGMIWPNPPHCSASSALQLPSIPLFTISARTVKLNLLSFSLAFKPSPVSLQPFQAKLYGRRITNSPSTDDKSTISVIYQGDSGAGAIRSSTWAQTAQLL</sequence>
<reference evidence="2" key="1">
    <citation type="submission" date="2016-04" db="EMBL/GenBank/DDBJ databases">
        <authorList>
            <person name="Nguyen H.D."/>
            <person name="Samba Siva P."/>
            <person name="Cullis J."/>
            <person name="Levesque C.A."/>
            <person name="Hambleton S."/>
        </authorList>
    </citation>
    <scope>NUCLEOTIDE SEQUENCE</scope>
    <source>
        <strain evidence="2">DAOMC 236416</strain>
    </source>
</reference>
<organism evidence="2 3">
    <name type="scientific">Tilletia indica</name>
    <dbReference type="NCBI Taxonomy" id="43049"/>
    <lineage>
        <taxon>Eukaryota</taxon>
        <taxon>Fungi</taxon>
        <taxon>Dikarya</taxon>
        <taxon>Basidiomycota</taxon>
        <taxon>Ustilaginomycotina</taxon>
        <taxon>Exobasidiomycetes</taxon>
        <taxon>Tilletiales</taxon>
        <taxon>Tilletiaceae</taxon>
        <taxon>Tilletia</taxon>
    </lineage>
</organism>
<proteinExistence type="predicted"/>
<feature type="region of interest" description="Disordered" evidence="1">
    <location>
        <begin position="105"/>
        <end position="132"/>
    </location>
</feature>
<accession>A0A8T8SHV2</accession>
<dbReference type="EMBL" id="LWDF02001070">
    <property type="protein sequence ID" value="KAE8240500.1"/>
    <property type="molecule type" value="Genomic_DNA"/>
</dbReference>
<gene>
    <name evidence="2" type="ORF">A4X13_0g7770</name>
</gene>
<name>A0A8T8SHV2_9BASI</name>
<comment type="caution">
    <text evidence="2">The sequence shown here is derived from an EMBL/GenBank/DDBJ whole genome shotgun (WGS) entry which is preliminary data.</text>
</comment>
<evidence type="ECO:0000256" key="1">
    <source>
        <dbReference type="SAM" id="MobiDB-lite"/>
    </source>
</evidence>
<dbReference type="Proteomes" id="UP000077521">
    <property type="component" value="Unassembled WGS sequence"/>
</dbReference>
<keyword evidence="3" id="KW-1185">Reference proteome</keyword>
<protein>
    <submittedName>
        <fullName evidence="2">Uncharacterized protein</fullName>
    </submittedName>
</protein>
<dbReference type="AlphaFoldDB" id="A0A8T8SHV2"/>